<feature type="domain" description="Ribosomal RNA small subunit methyltransferase E methyltransferase" evidence="13">
    <location>
        <begin position="71"/>
        <end position="241"/>
    </location>
</feature>
<feature type="domain" description="Ribosomal RNA small subunit methyltransferase E PUA-like" evidence="14">
    <location>
        <begin position="19"/>
        <end position="56"/>
    </location>
</feature>
<name>A0A385YSX0_9BACL</name>
<gene>
    <name evidence="15" type="ORF">D3873_06885</name>
</gene>
<dbReference type="Gene3D" id="3.40.1280.10">
    <property type="match status" value="1"/>
</dbReference>
<dbReference type="Pfam" id="PF20260">
    <property type="entry name" value="PUA_4"/>
    <property type="match status" value="1"/>
</dbReference>
<protein>
    <recommendedName>
        <fullName evidence="4 12">Ribosomal RNA small subunit methyltransferase E</fullName>
        <ecNumber evidence="3 12">2.1.1.193</ecNumber>
    </recommendedName>
</protein>
<comment type="catalytic activity">
    <reaction evidence="11 12">
        <text>uridine(1498) in 16S rRNA + S-adenosyl-L-methionine = N(3)-methyluridine(1498) in 16S rRNA + S-adenosyl-L-homocysteine + H(+)</text>
        <dbReference type="Rhea" id="RHEA:42920"/>
        <dbReference type="Rhea" id="RHEA-COMP:10283"/>
        <dbReference type="Rhea" id="RHEA-COMP:10284"/>
        <dbReference type="ChEBI" id="CHEBI:15378"/>
        <dbReference type="ChEBI" id="CHEBI:57856"/>
        <dbReference type="ChEBI" id="CHEBI:59789"/>
        <dbReference type="ChEBI" id="CHEBI:65315"/>
        <dbReference type="ChEBI" id="CHEBI:74502"/>
        <dbReference type="EC" id="2.1.1.193"/>
    </reaction>
</comment>
<dbReference type="InterPro" id="IPR046887">
    <property type="entry name" value="RsmE_PUA-like"/>
</dbReference>
<evidence type="ECO:0000256" key="5">
    <source>
        <dbReference type="ARBA" id="ARBA00022490"/>
    </source>
</evidence>
<evidence type="ECO:0000256" key="11">
    <source>
        <dbReference type="ARBA" id="ARBA00047944"/>
    </source>
</evidence>
<dbReference type="Proteomes" id="UP000265725">
    <property type="component" value="Chromosome"/>
</dbReference>
<dbReference type="InterPro" id="IPR029028">
    <property type="entry name" value="Alpha/beta_knot_MTases"/>
</dbReference>
<dbReference type="EMBL" id="CP032418">
    <property type="protein sequence ID" value="AYC29624.1"/>
    <property type="molecule type" value="Genomic_DNA"/>
</dbReference>
<dbReference type="PANTHER" id="PTHR30027">
    <property type="entry name" value="RIBOSOMAL RNA SMALL SUBUNIT METHYLTRANSFERASE E"/>
    <property type="match status" value="1"/>
</dbReference>
<dbReference type="OrthoDB" id="9815641at2"/>
<dbReference type="SUPFAM" id="SSF88697">
    <property type="entry name" value="PUA domain-like"/>
    <property type="match status" value="1"/>
</dbReference>
<dbReference type="Gene3D" id="2.40.240.20">
    <property type="entry name" value="Hypothetical PUA domain-like, domain 1"/>
    <property type="match status" value="1"/>
</dbReference>
<dbReference type="NCBIfam" id="NF008692">
    <property type="entry name" value="PRK11713.1-5"/>
    <property type="match status" value="1"/>
</dbReference>
<dbReference type="GO" id="GO:0005737">
    <property type="term" value="C:cytoplasm"/>
    <property type="evidence" value="ECO:0007669"/>
    <property type="project" value="UniProtKB-SubCell"/>
</dbReference>
<comment type="function">
    <text evidence="10 12">Specifically methylates the N3 position of the uracil ring of uridine 1498 (m3U1498) in 16S rRNA. Acts on the fully assembled 30S ribosomal subunit.</text>
</comment>
<dbReference type="PANTHER" id="PTHR30027:SF3">
    <property type="entry name" value="16S RRNA (URACIL(1498)-N(3))-METHYLTRANSFERASE"/>
    <property type="match status" value="1"/>
</dbReference>
<dbReference type="RefSeq" id="WP_119883362.1">
    <property type="nucleotide sequence ID" value="NZ_CP032418.1"/>
</dbReference>
<dbReference type="PIRSF" id="PIRSF015601">
    <property type="entry name" value="MTase_slr0722"/>
    <property type="match status" value="1"/>
</dbReference>
<evidence type="ECO:0000313" key="16">
    <source>
        <dbReference type="Proteomes" id="UP000265725"/>
    </source>
</evidence>
<evidence type="ECO:0000256" key="9">
    <source>
        <dbReference type="ARBA" id="ARBA00022691"/>
    </source>
</evidence>
<keyword evidence="6 12" id="KW-0698">rRNA processing</keyword>
<keyword evidence="5 12" id="KW-0963">Cytoplasm</keyword>
<keyword evidence="8 12" id="KW-0808">Transferase</keyword>
<dbReference type="SUPFAM" id="SSF75217">
    <property type="entry name" value="alpha/beta knot"/>
    <property type="match status" value="1"/>
</dbReference>
<dbReference type="NCBIfam" id="TIGR00046">
    <property type="entry name" value="RsmE family RNA methyltransferase"/>
    <property type="match status" value="1"/>
</dbReference>
<dbReference type="Pfam" id="PF04452">
    <property type="entry name" value="Methyltrans_RNA"/>
    <property type="match status" value="1"/>
</dbReference>
<dbReference type="GO" id="GO:0070042">
    <property type="term" value="F:rRNA (uridine-N3-)-methyltransferase activity"/>
    <property type="evidence" value="ECO:0007669"/>
    <property type="project" value="TreeGrafter"/>
</dbReference>
<dbReference type="InterPro" id="IPR046886">
    <property type="entry name" value="RsmE_MTase_dom"/>
</dbReference>
<dbReference type="InterPro" id="IPR015947">
    <property type="entry name" value="PUA-like_sf"/>
</dbReference>
<dbReference type="KEGG" id="paek:D3873_06885"/>
<sequence>MQRYFIDHPSATDRFSIVGEDAKHISKVMRMSVGDQIIVVNNGNAYRTEIDSLEDRVVHVKTIAAIPFSNELPVHVTIACGLPKGDKLELITQKATELGVSEIIPFQAERSIVKWEPSKSTKKLERLNRIAKEAAEQSHRTVIPTIQNVQSFGSLLNREGNDHHLFFAYEEQAKRTDRTSFSEHLRTIDFGQSIFIAFGPEGGFSPNEAQQFIAAGFKPIALGPRILRTETAPLYVLSAISYQFE</sequence>
<proteinExistence type="inferred from homology"/>
<dbReference type="InterPro" id="IPR029026">
    <property type="entry name" value="tRNA_m1G_MTases_N"/>
</dbReference>
<keyword evidence="16" id="KW-1185">Reference proteome</keyword>
<dbReference type="GO" id="GO:0070475">
    <property type="term" value="P:rRNA base methylation"/>
    <property type="evidence" value="ECO:0007669"/>
    <property type="project" value="TreeGrafter"/>
</dbReference>
<evidence type="ECO:0000256" key="8">
    <source>
        <dbReference type="ARBA" id="ARBA00022679"/>
    </source>
</evidence>
<evidence type="ECO:0000256" key="2">
    <source>
        <dbReference type="ARBA" id="ARBA00005528"/>
    </source>
</evidence>
<evidence type="ECO:0000259" key="14">
    <source>
        <dbReference type="Pfam" id="PF20260"/>
    </source>
</evidence>
<evidence type="ECO:0000256" key="10">
    <source>
        <dbReference type="ARBA" id="ARBA00025699"/>
    </source>
</evidence>
<dbReference type="CDD" id="cd18084">
    <property type="entry name" value="RsmE-like"/>
    <property type="match status" value="1"/>
</dbReference>
<accession>A0A385YSX0</accession>
<evidence type="ECO:0000313" key="15">
    <source>
        <dbReference type="EMBL" id="AYC29624.1"/>
    </source>
</evidence>
<evidence type="ECO:0000256" key="4">
    <source>
        <dbReference type="ARBA" id="ARBA00013673"/>
    </source>
</evidence>
<dbReference type="AlphaFoldDB" id="A0A385YSX0"/>
<evidence type="ECO:0000256" key="6">
    <source>
        <dbReference type="ARBA" id="ARBA00022552"/>
    </source>
</evidence>
<evidence type="ECO:0000256" key="12">
    <source>
        <dbReference type="PIRNR" id="PIRNR015601"/>
    </source>
</evidence>
<evidence type="ECO:0000256" key="3">
    <source>
        <dbReference type="ARBA" id="ARBA00012328"/>
    </source>
</evidence>
<comment type="subcellular location">
    <subcellularLocation>
        <location evidence="1 12">Cytoplasm</location>
    </subcellularLocation>
</comment>
<evidence type="ECO:0000259" key="13">
    <source>
        <dbReference type="Pfam" id="PF04452"/>
    </source>
</evidence>
<dbReference type="InterPro" id="IPR006700">
    <property type="entry name" value="RsmE"/>
</dbReference>
<dbReference type="NCBIfam" id="NF008691">
    <property type="entry name" value="PRK11713.1-4"/>
    <property type="match status" value="1"/>
</dbReference>
<comment type="similarity">
    <text evidence="2 12">Belongs to the RNA methyltransferase RsmE family.</text>
</comment>
<evidence type="ECO:0000256" key="7">
    <source>
        <dbReference type="ARBA" id="ARBA00022603"/>
    </source>
</evidence>
<evidence type="ECO:0000256" key="1">
    <source>
        <dbReference type="ARBA" id="ARBA00004496"/>
    </source>
</evidence>
<keyword evidence="9 12" id="KW-0949">S-adenosyl-L-methionine</keyword>
<reference evidence="16" key="1">
    <citation type="submission" date="2018-09" db="EMBL/GenBank/DDBJ databases">
        <authorList>
            <person name="Zhu H."/>
        </authorList>
    </citation>
    <scope>NUCLEOTIDE SEQUENCE [LARGE SCALE GENOMIC DNA]</scope>
    <source>
        <strain evidence="16">K2R23-3</strain>
    </source>
</reference>
<dbReference type="EC" id="2.1.1.193" evidence="3 12"/>
<organism evidence="15 16">
    <name type="scientific">Paenisporosarcina cavernae</name>
    <dbReference type="NCBI Taxonomy" id="2320858"/>
    <lineage>
        <taxon>Bacteria</taxon>
        <taxon>Bacillati</taxon>
        <taxon>Bacillota</taxon>
        <taxon>Bacilli</taxon>
        <taxon>Bacillales</taxon>
        <taxon>Caryophanaceae</taxon>
        <taxon>Paenisporosarcina</taxon>
    </lineage>
</organism>
<keyword evidence="7 12" id="KW-0489">Methyltransferase</keyword>